<evidence type="ECO:0000259" key="1">
    <source>
        <dbReference type="Pfam" id="PF11898"/>
    </source>
</evidence>
<reference evidence="2 3" key="1">
    <citation type="journal article" date="2011" name="PLoS Pathog.">
        <title>Dynamic evolution of pathogenicity revealed by sequencing and comparative genomics of 19 Pseudomonas syringae isolates.</title>
        <authorList>
            <person name="Baltrus D.A."/>
            <person name="Nishimura M.T."/>
            <person name="Romanchuk A."/>
            <person name="Chang J.H."/>
            <person name="Mukhtar M.S."/>
            <person name="Cherkis K."/>
            <person name="Roach J."/>
            <person name="Grant S.R."/>
            <person name="Jones C.D."/>
            <person name="Dangl J.L."/>
        </authorList>
    </citation>
    <scope>NUCLEOTIDE SEQUENCE [LARGE SCALE GENOMIC DNA]</scope>
    <source>
        <strain evidence="2 3">1704B</strain>
    </source>
</reference>
<dbReference type="GO" id="GO:0004386">
    <property type="term" value="F:helicase activity"/>
    <property type="evidence" value="ECO:0007669"/>
    <property type="project" value="UniProtKB-KW"/>
</dbReference>
<keyword evidence="3" id="KW-1185">Reference proteome</keyword>
<evidence type="ECO:0000313" key="2">
    <source>
        <dbReference type="EMBL" id="EGH49478.1"/>
    </source>
</evidence>
<protein>
    <submittedName>
        <fullName evidence="2">ATP-dependent helicase HrpA</fullName>
    </submittedName>
</protein>
<dbReference type="EMBL" id="AEAI01004319">
    <property type="protein sequence ID" value="EGH49478.1"/>
    <property type="molecule type" value="Genomic_DNA"/>
</dbReference>
<dbReference type="InterPro" id="IPR024590">
    <property type="entry name" value="HrpA_C"/>
</dbReference>
<name>F3GQX5_PSESJ</name>
<feature type="non-terminal residue" evidence="2">
    <location>
        <position position="45"/>
    </location>
</feature>
<dbReference type="Pfam" id="PF11898">
    <property type="entry name" value="DUF3418"/>
    <property type="match status" value="1"/>
</dbReference>
<keyword evidence="2" id="KW-0347">Helicase</keyword>
<keyword evidence="2" id="KW-0378">Hydrolase</keyword>
<accession>F3GQX5</accession>
<feature type="non-terminal residue" evidence="2">
    <location>
        <position position="1"/>
    </location>
</feature>
<keyword evidence="2" id="KW-0547">Nucleotide-binding</keyword>
<proteinExistence type="predicted"/>
<gene>
    <name evidence="2" type="ORF">PSYPI_46724</name>
</gene>
<dbReference type="Proteomes" id="UP000004986">
    <property type="component" value="Unassembled WGS sequence"/>
</dbReference>
<evidence type="ECO:0000313" key="3">
    <source>
        <dbReference type="Proteomes" id="UP000004986"/>
    </source>
</evidence>
<feature type="domain" description="RNA helicase HrpA C-terminal" evidence="1">
    <location>
        <begin position="2"/>
        <end position="44"/>
    </location>
</feature>
<dbReference type="AlphaFoldDB" id="F3GQX5"/>
<organism evidence="2 3">
    <name type="scientific">Pseudomonas syringae pv. pisi str. 1704B</name>
    <dbReference type="NCBI Taxonomy" id="629263"/>
    <lineage>
        <taxon>Bacteria</taxon>
        <taxon>Pseudomonadati</taxon>
        <taxon>Pseudomonadota</taxon>
        <taxon>Gammaproteobacteria</taxon>
        <taxon>Pseudomonadales</taxon>
        <taxon>Pseudomonadaceae</taxon>
        <taxon>Pseudomonas</taxon>
        <taxon>Pseudomonas syringae</taxon>
    </lineage>
</organism>
<comment type="caution">
    <text evidence="2">The sequence shown here is derived from an EMBL/GenBank/DDBJ whole genome shotgun (WGS) entry which is preliminary data.</text>
</comment>
<keyword evidence="2" id="KW-0067">ATP-binding</keyword>
<sequence>IAREASEVTAAQYPDTLRLGDLSLSLSYHFEPNHPRDGVTLRVPA</sequence>